<keyword evidence="2" id="KW-1185">Reference proteome</keyword>
<proteinExistence type="predicted"/>
<dbReference type="SUPFAM" id="SSF82602">
    <property type="entry name" value="Nuclease A inhibitor (NuiA)"/>
    <property type="match status" value="1"/>
</dbReference>
<gene>
    <name evidence="1" type="ORF">NG799_18270</name>
</gene>
<dbReference type="InterPro" id="IPR036587">
    <property type="entry name" value="NucleaseA_inhib-like_sf"/>
</dbReference>
<name>A0ABT2MU59_9CYAN</name>
<dbReference type="Pfam" id="PF07924">
    <property type="entry name" value="NuiA"/>
    <property type="match status" value="1"/>
</dbReference>
<dbReference type="Gene3D" id="3.40.1460.10">
    <property type="entry name" value="Nuclease A inhibitor-like"/>
    <property type="match status" value="1"/>
</dbReference>
<dbReference type="EMBL" id="JAMXFF010000029">
    <property type="protein sequence ID" value="MCT7968260.1"/>
    <property type="molecule type" value="Genomic_DNA"/>
</dbReference>
<protein>
    <submittedName>
        <fullName evidence="1">Nuclease A inhibitor family protein</fullName>
    </submittedName>
</protein>
<evidence type="ECO:0000313" key="2">
    <source>
        <dbReference type="Proteomes" id="UP001525890"/>
    </source>
</evidence>
<accession>A0ABT2MU59</accession>
<dbReference type="RefSeq" id="WP_368007793.1">
    <property type="nucleotide sequence ID" value="NZ_JAMXFF010000029.1"/>
</dbReference>
<evidence type="ECO:0000313" key="1">
    <source>
        <dbReference type="EMBL" id="MCT7968260.1"/>
    </source>
</evidence>
<dbReference type="InterPro" id="IPR012489">
    <property type="entry name" value="NucleaseA_inhib-like"/>
</dbReference>
<comment type="caution">
    <text evidence="1">The sequence shown here is derived from an EMBL/GenBank/DDBJ whole genome shotgun (WGS) entry which is preliminary data.</text>
</comment>
<dbReference type="Proteomes" id="UP001525890">
    <property type="component" value="Unassembled WGS sequence"/>
</dbReference>
<reference evidence="1 2" key="1">
    <citation type="journal article" date="2022" name="Front. Microbiol.">
        <title>High genomic differentiation and limited gene flow indicate recent cryptic speciation within the genus Laspinema (cyanobacteria).</title>
        <authorList>
            <person name="Stanojkovic A."/>
            <person name="Skoupy S."/>
            <person name="Skaloud P."/>
            <person name="Dvorak P."/>
        </authorList>
    </citation>
    <scope>NUCLEOTIDE SEQUENCE [LARGE SCALE GENOMIC DNA]</scope>
    <source>
        <strain evidence="1 2">D2a</strain>
    </source>
</reference>
<organism evidence="1 2">
    <name type="scientific">Laspinema palackyanum D2a</name>
    <dbReference type="NCBI Taxonomy" id="2953684"/>
    <lineage>
        <taxon>Bacteria</taxon>
        <taxon>Bacillati</taxon>
        <taxon>Cyanobacteriota</taxon>
        <taxon>Cyanophyceae</taxon>
        <taxon>Oscillatoriophycideae</taxon>
        <taxon>Oscillatoriales</taxon>
        <taxon>Laspinemataceae</taxon>
        <taxon>Laspinema</taxon>
        <taxon>Laspinema palackyanum</taxon>
    </lineage>
</organism>
<sequence>MNPINTPLTEQLAELTNRLFWLSESEFPFQVITWDTDRVTIEQLLKLTYHPPNTPVQTLTIDEFFAPALSGIGSFSFLLDQTLIGRYRTLYNYLTYYLDNIKVYQVGTHPLYVYIMGLTRDENLAGIATQVIETIPQSSRIHPQ</sequence>